<evidence type="ECO:0000313" key="5">
    <source>
        <dbReference type="Proteomes" id="UP000177029"/>
    </source>
</evidence>
<keyword evidence="2" id="KW-0812">Transmembrane</keyword>
<dbReference type="Pfam" id="PF13406">
    <property type="entry name" value="SLT_2"/>
    <property type="match status" value="1"/>
</dbReference>
<feature type="coiled-coil region" evidence="1">
    <location>
        <begin position="72"/>
        <end position="141"/>
    </location>
</feature>
<dbReference type="InterPro" id="IPR031304">
    <property type="entry name" value="SLT_2"/>
</dbReference>
<keyword evidence="1" id="KW-0175">Coiled coil</keyword>
<feature type="domain" description="Transglycosylase SLT" evidence="3">
    <location>
        <begin position="299"/>
        <end position="444"/>
    </location>
</feature>
<feature type="transmembrane region" description="Helical" evidence="2">
    <location>
        <begin position="41"/>
        <end position="59"/>
    </location>
</feature>
<evidence type="ECO:0000259" key="3">
    <source>
        <dbReference type="Pfam" id="PF13406"/>
    </source>
</evidence>
<proteinExistence type="predicted"/>
<evidence type="ECO:0000256" key="2">
    <source>
        <dbReference type="SAM" id="Phobius"/>
    </source>
</evidence>
<name>A0A1F8DTB8_9BACT</name>
<dbReference type="Proteomes" id="UP000177029">
    <property type="component" value="Unassembled WGS sequence"/>
</dbReference>
<reference evidence="4 5" key="1">
    <citation type="journal article" date="2016" name="Nat. Commun.">
        <title>Thousands of microbial genomes shed light on interconnected biogeochemical processes in an aquifer system.</title>
        <authorList>
            <person name="Anantharaman K."/>
            <person name="Brown C.T."/>
            <person name="Hug L.A."/>
            <person name="Sharon I."/>
            <person name="Castelle C.J."/>
            <person name="Probst A.J."/>
            <person name="Thomas B.C."/>
            <person name="Singh A."/>
            <person name="Wilkins M.J."/>
            <person name="Karaoz U."/>
            <person name="Brodie E.L."/>
            <person name="Williams K.H."/>
            <person name="Hubbard S.S."/>
            <person name="Banfield J.F."/>
        </authorList>
    </citation>
    <scope>NUCLEOTIDE SEQUENCE [LARGE SCALE GENOMIC DNA]</scope>
</reference>
<dbReference type="Gene3D" id="1.10.530.10">
    <property type="match status" value="1"/>
</dbReference>
<dbReference type="SUPFAM" id="SSF53955">
    <property type="entry name" value="Lysozyme-like"/>
    <property type="match status" value="1"/>
</dbReference>
<keyword evidence="2" id="KW-1133">Transmembrane helix</keyword>
<dbReference type="InterPro" id="IPR023346">
    <property type="entry name" value="Lysozyme-like_dom_sf"/>
</dbReference>
<evidence type="ECO:0000256" key="1">
    <source>
        <dbReference type="SAM" id="Coils"/>
    </source>
</evidence>
<dbReference type="EMBL" id="MGIP01000005">
    <property type="protein sequence ID" value="OGM91877.1"/>
    <property type="molecule type" value="Genomic_DNA"/>
</dbReference>
<dbReference type="Gene3D" id="6.10.250.3150">
    <property type="match status" value="1"/>
</dbReference>
<keyword evidence="2" id="KW-0472">Membrane</keyword>
<accession>A0A1F8DTB8</accession>
<dbReference type="STRING" id="1802555.A2755_00740"/>
<organism evidence="4 5">
    <name type="scientific">Candidatus Wolfebacteria bacterium RIFCSPHIGHO2_01_FULL_48_22</name>
    <dbReference type="NCBI Taxonomy" id="1802555"/>
    <lineage>
        <taxon>Bacteria</taxon>
        <taxon>Candidatus Wolfeibacteriota</taxon>
    </lineage>
</organism>
<evidence type="ECO:0000313" key="4">
    <source>
        <dbReference type="EMBL" id="OGM91877.1"/>
    </source>
</evidence>
<dbReference type="AlphaFoldDB" id="A0A1F8DTB8"/>
<gene>
    <name evidence="4" type="ORF">A2755_00740</name>
</gene>
<sequence>MTDGKPLFDVRRKNAVIEPERFPKRVELREMRVFSVPAKKILRYALYSVAILSFLFGLAHAPIDRTGELFAAAPTEKERAELEAELKRLEAEIAENEAEIARYQSQGRTLQSEINTLNAKIAKLNAQIKAVTLTLQRLDSDIESTKSEITTTETSILEYKDSISSILQTLYEHDNQSMLELVMANPKFSDFFLDVNNLLALQDSLRQTLVKVIDLKNQLLNQKESLALQYEDAEQLRLYQQQQQQSAKGVESEKKNLLAVTKGQESKYQTVVAEQKKTAAQIRSRLYELLGGGELSFGEAYNLAKISADATGVRPALVLAVLDRESALGRNVGKCKYDVNPYYPAQATNKTTMHPTRDIPHFLAITKELGLDPAGVFVSCPIPRDGAYGGAMGPAQFIPSTWVGYKDRIAQITGNKPASPWRNLDAFVATALYLKSAGAVNGNIASEKMAAAKYYAGGNWQNYLETYGARVVARAQEFQADINVLTG</sequence>
<comment type="caution">
    <text evidence="4">The sequence shown here is derived from an EMBL/GenBank/DDBJ whole genome shotgun (WGS) entry which is preliminary data.</text>
</comment>
<protein>
    <recommendedName>
        <fullName evidence="3">Transglycosylase SLT domain-containing protein</fullName>
    </recommendedName>
</protein>